<feature type="region of interest" description="Disordered" evidence="5">
    <location>
        <begin position="1"/>
        <end position="26"/>
    </location>
</feature>
<dbReference type="EMBL" id="CP114413">
    <property type="protein sequence ID" value="WAZ19672.1"/>
    <property type="molecule type" value="Genomic_DNA"/>
</dbReference>
<evidence type="ECO:0000313" key="8">
    <source>
        <dbReference type="Proteomes" id="UP001164439"/>
    </source>
</evidence>
<dbReference type="InterPro" id="IPR025996">
    <property type="entry name" value="MT1864/Rv1816-like_C"/>
</dbReference>
<name>A0ABY7K953_9ACTN</name>
<dbReference type="PANTHER" id="PTHR30055:SF234">
    <property type="entry name" value="HTH-TYPE TRANSCRIPTIONAL REGULATOR BETI"/>
    <property type="match status" value="1"/>
</dbReference>
<evidence type="ECO:0000256" key="5">
    <source>
        <dbReference type="SAM" id="MobiDB-lite"/>
    </source>
</evidence>
<dbReference type="InterPro" id="IPR009057">
    <property type="entry name" value="Homeodomain-like_sf"/>
</dbReference>
<dbReference type="InterPro" id="IPR036271">
    <property type="entry name" value="Tet_transcr_reg_TetR-rel_C_sf"/>
</dbReference>
<dbReference type="SUPFAM" id="SSF46689">
    <property type="entry name" value="Homeodomain-like"/>
    <property type="match status" value="1"/>
</dbReference>
<dbReference type="RefSeq" id="WP_269657364.1">
    <property type="nucleotide sequence ID" value="NZ_CP114413.1"/>
</dbReference>
<evidence type="ECO:0000256" key="1">
    <source>
        <dbReference type="ARBA" id="ARBA00023015"/>
    </source>
</evidence>
<protein>
    <submittedName>
        <fullName evidence="7">TetR/AcrR family transcriptional regulator</fullName>
    </submittedName>
</protein>
<evidence type="ECO:0000256" key="2">
    <source>
        <dbReference type="ARBA" id="ARBA00023125"/>
    </source>
</evidence>
<keyword evidence="1" id="KW-0805">Transcription regulation</keyword>
<organism evidence="7 8">
    <name type="scientific">Streptomyces cinnabarinus</name>
    <dbReference type="NCBI Taxonomy" id="67287"/>
    <lineage>
        <taxon>Bacteria</taxon>
        <taxon>Bacillati</taxon>
        <taxon>Actinomycetota</taxon>
        <taxon>Actinomycetes</taxon>
        <taxon>Kitasatosporales</taxon>
        <taxon>Streptomycetaceae</taxon>
        <taxon>Streptomyces</taxon>
    </lineage>
</organism>
<sequence length="215" mass="22928">MDPLDSEPSTPPVAAPRRRRAQRGDGARLRDELVEAAERLLDKAGEDAVTIRAVAQAVGVSLPAVYLHFGSRLELLHTVCLRVWGELGDWMGDASADAGSHDPFNALHQRSVAYVRFGLAHPVRYRLVMTGPATEASGQVASACFRFLRGTVQECVKAGALRGDATALTRAIAAALHGAVALLIFQPPESWPEDVEGFARDIATLATRGAAAIEP</sequence>
<dbReference type="PANTHER" id="PTHR30055">
    <property type="entry name" value="HTH-TYPE TRANSCRIPTIONAL REGULATOR RUTR"/>
    <property type="match status" value="1"/>
</dbReference>
<dbReference type="InterPro" id="IPR050109">
    <property type="entry name" value="HTH-type_TetR-like_transc_reg"/>
</dbReference>
<evidence type="ECO:0000256" key="3">
    <source>
        <dbReference type="ARBA" id="ARBA00023163"/>
    </source>
</evidence>
<dbReference type="PROSITE" id="PS50977">
    <property type="entry name" value="HTH_TETR_2"/>
    <property type="match status" value="1"/>
</dbReference>
<feature type="domain" description="HTH tetR-type" evidence="6">
    <location>
        <begin position="27"/>
        <end position="87"/>
    </location>
</feature>
<dbReference type="Proteomes" id="UP001164439">
    <property type="component" value="Chromosome"/>
</dbReference>
<feature type="DNA-binding region" description="H-T-H motif" evidence="4">
    <location>
        <begin position="50"/>
        <end position="69"/>
    </location>
</feature>
<reference evidence="7" key="1">
    <citation type="submission" date="2022-12" db="EMBL/GenBank/DDBJ databases">
        <authorList>
            <person name="Ruckert C."/>
            <person name="Busche T."/>
            <person name="Kalinowski J."/>
            <person name="Wittmann C."/>
        </authorList>
    </citation>
    <scope>NUCLEOTIDE SEQUENCE</scope>
    <source>
        <strain evidence="7">DSM 40467</strain>
    </source>
</reference>
<evidence type="ECO:0000313" key="7">
    <source>
        <dbReference type="EMBL" id="WAZ19672.1"/>
    </source>
</evidence>
<gene>
    <name evidence="7" type="ORF">STRCI_000740</name>
</gene>
<dbReference type="Pfam" id="PF00440">
    <property type="entry name" value="TetR_N"/>
    <property type="match status" value="1"/>
</dbReference>
<dbReference type="PRINTS" id="PR00455">
    <property type="entry name" value="HTHTETR"/>
</dbReference>
<dbReference type="Pfam" id="PF13305">
    <property type="entry name" value="TetR_C_33"/>
    <property type="match status" value="1"/>
</dbReference>
<evidence type="ECO:0000259" key="6">
    <source>
        <dbReference type="PROSITE" id="PS50977"/>
    </source>
</evidence>
<proteinExistence type="predicted"/>
<keyword evidence="3" id="KW-0804">Transcription</keyword>
<dbReference type="Gene3D" id="1.10.357.10">
    <property type="entry name" value="Tetracycline Repressor, domain 2"/>
    <property type="match status" value="1"/>
</dbReference>
<dbReference type="InterPro" id="IPR001647">
    <property type="entry name" value="HTH_TetR"/>
</dbReference>
<evidence type="ECO:0000256" key="4">
    <source>
        <dbReference type="PROSITE-ProRule" id="PRU00335"/>
    </source>
</evidence>
<dbReference type="SUPFAM" id="SSF48498">
    <property type="entry name" value="Tetracyclin repressor-like, C-terminal domain"/>
    <property type="match status" value="1"/>
</dbReference>
<accession>A0ABY7K953</accession>
<keyword evidence="8" id="KW-1185">Reference proteome</keyword>
<keyword evidence="2 4" id="KW-0238">DNA-binding</keyword>